<proteinExistence type="predicted"/>
<protein>
    <recommendedName>
        <fullName evidence="3">Protein xylosyltransferase</fullName>
    </recommendedName>
</protein>
<name>A0AB34K8F1_PRYPA</name>
<organism evidence="1 2">
    <name type="scientific">Prymnesium parvum</name>
    <name type="common">Toxic golden alga</name>
    <dbReference type="NCBI Taxonomy" id="97485"/>
    <lineage>
        <taxon>Eukaryota</taxon>
        <taxon>Haptista</taxon>
        <taxon>Haptophyta</taxon>
        <taxon>Prymnesiophyceae</taxon>
        <taxon>Prymnesiales</taxon>
        <taxon>Prymnesiaceae</taxon>
        <taxon>Prymnesium</taxon>
    </lineage>
</organism>
<dbReference type="AlphaFoldDB" id="A0AB34K8F1"/>
<reference evidence="1 2" key="1">
    <citation type="journal article" date="2024" name="Science">
        <title>Giant polyketide synthase enzymes in the biosynthesis of giant marine polyether toxins.</title>
        <authorList>
            <person name="Fallon T.R."/>
            <person name="Shende V.V."/>
            <person name="Wierzbicki I.H."/>
            <person name="Pendleton A.L."/>
            <person name="Watervoot N.F."/>
            <person name="Auber R.P."/>
            <person name="Gonzalez D.J."/>
            <person name="Wisecaver J.H."/>
            <person name="Moore B.S."/>
        </authorList>
    </citation>
    <scope>NUCLEOTIDE SEQUENCE [LARGE SCALE GENOMIC DNA]</scope>
    <source>
        <strain evidence="1 2">12B1</strain>
    </source>
</reference>
<sequence length="495" mass="54238">MALPTTASILVTPSTNVSAWLATASRGYCAETNDREAGDCSLGDQGAFGLSAAARHSWPAAAAECLARCAACPRCRHVSLSLAFADCSWYHSCPRLKRRLEGFLSAAARGVHAAPPPRRRRRARRELRAALRLGGPWPWLSPPRHASVALLLCGKIGSLHDPSSWLAARDADARVPPIARASFDRFVRRANAFATITPFVHAWNPALCEALRAAWRPAWLGCERERQGVPPAHSFALSIGRALAAKRAHEAARRARFDLVLLLRHDLLFFAPLRFDALPRAQLWLPSSCCSFAPEAAEAAESQLGAIYPVVRRACFGRKGRVLEMCRTSHYLNMVGEADAMSDEAEYNYFVNDWMLLAPSETADSLGAIGDNFSSYRAALREAGILVDWAHFYFAAHVHHALRIGRGMRPMLHAGVDFNLIRLSGGAKNSLPRDCITNYSVRQSMPSLRGAVWPGMRGLCPFRGQVACQGDSIRCALGEDILMEEEPSPHSIPES</sequence>
<evidence type="ECO:0000313" key="1">
    <source>
        <dbReference type="EMBL" id="KAL1530778.1"/>
    </source>
</evidence>
<keyword evidence="2" id="KW-1185">Reference proteome</keyword>
<gene>
    <name evidence="1" type="ORF">AB1Y20_001676</name>
</gene>
<comment type="caution">
    <text evidence="1">The sequence shown here is derived from an EMBL/GenBank/DDBJ whole genome shotgun (WGS) entry which is preliminary data.</text>
</comment>
<dbReference type="EMBL" id="JBGBPQ010000001">
    <property type="protein sequence ID" value="KAL1530778.1"/>
    <property type="molecule type" value="Genomic_DNA"/>
</dbReference>
<dbReference type="Proteomes" id="UP001515480">
    <property type="component" value="Unassembled WGS sequence"/>
</dbReference>
<evidence type="ECO:0000313" key="2">
    <source>
        <dbReference type="Proteomes" id="UP001515480"/>
    </source>
</evidence>
<accession>A0AB34K8F1</accession>
<evidence type="ECO:0008006" key="3">
    <source>
        <dbReference type="Google" id="ProtNLM"/>
    </source>
</evidence>